<reference evidence="2 3" key="1">
    <citation type="journal article" date="2017" name="Genome Biol. Evol.">
        <title>Phytophthora megakarya and P. palmivora, closely related causal agents of cacao black pod rot, underwent increases in genome sizes and gene numbers by different mechanisms.</title>
        <authorList>
            <person name="Ali S.S."/>
            <person name="Shao J."/>
            <person name="Lary D.J."/>
            <person name="Kronmiller B."/>
            <person name="Shen D."/>
            <person name="Strem M.D."/>
            <person name="Amoako-Attah I."/>
            <person name="Akrofi A.Y."/>
            <person name="Begoude B.A."/>
            <person name="Ten Hoopen G.M."/>
            <person name="Coulibaly K."/>
            <person name="Kebe B.I."/>
            <person name="Melnick R.L."/>
            <person name="Guiltinan M.J."/>
            <person name="Tyler B.M."/>
            <person name="Meinhardt L.W."/>
            <person name="Bailey B.A."/>
        </authorList>
    </citation>
    <scope>NUCLEOTIDE SEQUENCE [LARGE SCALE GENOMIC DNA]</scope>
    <source>
        <strain evidence="3">sbr112.9</strain>
    </source>
</reference>
<dbReference type="AlphaFoldDB" id="A0A2P4X3F0"/>
<dbReference type="PANTHER" id="PTHR15922">
    <property type="entry name" value="NEUROBLASTOMA-AMPLIFIED SEQUENCE"/>
    <property type="match status" value="1"/>
</dbReference>
<dbReference type="EMBL" id="NCKW01016946">
    <property type="protein sequence ID" value="POM60071.1"/>
    <property type="molecule type" value="Genomic_DNA"/>
</dbReference>
<proteinExistence type="predicted"/>
<feature type="non-terminal residue" evidence="2">
    <location>
        <position position="450"/>
    </location>
</feature>
<gene>
    <name evidence="2" type="ORF">PHPALM_31108</name>
</gene>
<comment type="caution">
    <text evidence="2">The sequence shown here is derived from an EMBL/GenBank/DDBJ whole genome shotgun (WGS) entry which is preliminary data.</text>
</comment>
<accession>A0A2P4X3F0</accession>
<name>A0A2P4X3F0_9STRA</name>
<dbReference type="GO" id="GO:0000149">
    <property type="term" value="F:SNARE binding"/>
    <property type="evidence" value="ECO:0007669"/>
    <property type="project" value="TreeGrafter"/>
</dbReference>
<protein>
    <submittedName>
        <fullName evidence="2">Uncharacterized protein</fullName>
    </submittedName>
</protein>
<evidence type="ECO:0000313" key="2">
    <source>
        <dbReference type="EMBL" id="POM60071.1"/>
    </source>
</evidence>
<dbReference type="PANTHER" id="PTHR15922:SF2">
    <property type="entry name" value="NBAS SUBUNIT OF NRZ TETHERING COMPLEX"/>
    <property type="match status" value="1"/>
</dbReference>
<dbReference type="OrthoDB" id="27490at2759"/>
<sequence length="450" mass="48593">MAEPLLLAACEIARGSVTSLPRDFEVVASAASTAHLAVLFRSRTEQNCVRLGVFKTDEDICVEDPELVDLLPEAGDFETSEDHDDNWTLQWSPDLKFLVVSGRIPTAEGEFHGVMWIFARREWLASITDSEGAGSTPLVLRVDPDKYLAGKHWNPRTSIVNVFFPTQNGSKVFVLSEDGVWLSVIVQLAKLALIAMEPSADQDTTGLCTMKMVKKLTEWHAGVTAACYDLESSTLVVSGGVRDPSADLMENQASSLSVWKVLGDKDNNEVGELLDFTMVVKGKKQQFSDEANEDEQPDLVSTVEEESGGLLTSVKSTLFAPLKMMVGGEVTETSVMRGSIHHLALAPNGNFVSMVDDIGRIAIRQIDACADVLKWQNVETIIANAHDIAIKRVTWLASDLVALMLASGSVIYARFTSHSEEGAASGATNSDSDNDSMLVSGSSGGLVLAP</sequence>
<dbReference type="Proteomes" id="UP000237271">
    <property type="component" value="Unassembled WGS sequence"/>
</dbReference>
<organism evidence="2 3">
    <name type="scientific">Phytophthora palmivora</name>
    <dbReference type="NCBI Taxonomy" id="4796"/>
    <lineage>
        <taxon>Eukaryota</taxon>
        <taxon>Sar</taxon>
        <taxon>Stramenopiles</taxon>
        <taxon>Oomycota</taxon>
        <taxon>Peronosporomycetes</taxon>
        <taxon>Peronosporales</taxon>
        <taxon>Peronosporaceae</taxon>
        <taxon>Phytophthora</taxon>
    </lineage>
</organism>
<evidence type="ECO:0000313" key="3">
    <source>
        <dbReference type="Proteomes" id="UP000237271"/>
    </source>
</evidence>
<dbReference type="SUPFAM" id="SSF69322">
    <property type="entry name" value="Tricorn protease domain 2"/>
    <property type="match status" value="1"/>
</dbReference>
<dbReference type="GO" id="GO:0006890">
    <property type="term" value="P:retrograde vesicle-mediated transport, Golgi to endoplasmic reticulum"/>
    <property type="evidence" value="ECO:0007669"/>
    <property type="project" value="TreeGrafter"/>
</dbReference>
<feature type="region of interest" description="Disordered" evidence="1">
    <location>
        <begin position="422"/>
        <end position="450"/>
    </location>
</feature>
<evidence type="ECO:0000256" key="1">
    <source>
        <dbReference type="SAM" id="MobiDB-lite"/>
    </source>
</evidence>
<keyword evidence="3" id="KW-1185">Reference proteome</keyword>
<feature type="compositionally biased region" description="Low complexity" evidence="1">
    <location>
        <begin position="438"/>
        <end position="450"/>
    </location>
</feature>
<dbReference type="GO" id="GO:0070939">
    <property type="term" value="C:Dsl1/NZR complex"/>
    <property type="evidence" value="ECO:0007669"/>
    <property type="project" value="TreeGrafter"/>
</dbReference>
<feature type="compositionally biased region" description="Polar residues" evidence="1">
    <location>
        <begin position="426"/>
        <end position="437"/>
    </location>
</feature>